<dbReference type="PROSITE" id="PS00676">
    <property type="entry name" value="SIGMA54_INTERACT_2"/>
    <property type="match status" value="1"/>
</dbReference>
<dbReference type="PROSITE" id="PS50110">
    <property type="entry name" value="RESPONSE_REGULATORY"/>
    <property type="match status" value="1"/>
</dbReference>
<evidence type="ECO:0000313" key="9">
    <source>
        <dbReference type="EMBL" id="WXB04686.1"/>
    </source>
</evidence>
<accession>A0ABZ2L172</accession>
<dbReference type="CDD" id="cd00009">
    <property type="entry name" value="AAA"/>
    <property type="match status" value="1"/>
</dbReference>
<evidence type="ECO:0000256" key="6">
    <source>
        <dbReference type="PROSITE-ProRule" id="PRU00169"/>
    </source>
</evidence>
<dbReference type="InterPro" id="IPR001789">
    <property type="entry name" value="Sig_transdc_resp-reg_receiver"/>
</dbReference>
<dbReference type="InterPro" id="IPR025662">
    <property type="entry name" value="Sigma_54_int_dom_ATP-bd_1"/>
</dbReference>
<dbReference type="InterPro" id="IPR002078">
    <property type="entry name" value="Sigma_54_int"/>
</dbReference>
<keyword evidence="1" id="KW-0547">Nucleotide-binding</keyword>
<feature type="domain" description="Response regulatory" evidence="8">
    <location>
        <begin position="1"/>
        <end position="113"/>
    </location>
</feature>
<name>A0ABZ2L172_9BACT</name>
<evidence type="ECO:0000313" key="10">
    <source>
        <dbReference type="Proteomes" id="UP001374803"/>
    </source>
</evidence>
<dbReference type="Gene3D" id="3.40.50.2300">
    <property type="match status" value="1"/>
</dbReference>
<dbReference type="InterPro" id="IPR002197">
    <property type="entry name" value="HTH_Fis"/>
</dbReference>
<protein>
    <submittedName>
        <fullName evidence="9">Sigma-54 dependent transcriptional regulator</fullName>
    </submittedName>
</protein>
<dbReference type="InterPro" id="IPR025943">
    <property type="entry name" value="Sigma_54_int_dom_ATP-bd_2"/>
</dbReference>
<organism evidence="9 10">
    <name type="scientific">Pendulispora rubella</name>
    <dbReference type="NCBI Taxonomy" id="2741070"/>
    <lineage>
        <taxon>Bacteria</taxon>
        <taxon>Pseudomonadati</taxon>
        <taxon>Myxococcota</taxon>
        <taxon>Myxococcia</taxon>
        <taxon>Myxococcales</taxon>
        <taxon>Sorangiineae</taxon>
        <taxon>Pendulisporaceae</taxon>
        <taxon>Pendulispora</taxon>
    </lineage>
</organism>
<dbReference type="Pfam" id="PF02954">
    <property type="entry name" value="HTH_8"/>
    <property type="match status" value="1"/>
</dbReference>
<keyword evidence="6" id="KW-0597">Phosphoprotein</keyword>
<feature type="domain" description="Sigma-54 factor interaction" evidence="7">
    <location>
        <begin position="139"/>
        <end position="368"/>
    </location>
</feature>
<dbReference type="InterPro" id="IPR009057">
    <property type="entry name" value="Homeodomain-like_sf"/>
</dbReference>
<dbReference type="InterPro" id="IPR058031">
    <property type="entry name" value="AAA_lid_NorR"/>
</dbReference>
<dbReference type="Gene3D" id="1.10.10.60">
    <property type="entry name" value="Homeodomain-like"/>
    <property type="match status" value="1"/>
</dbReference>
<dbReference type="Pfam" id="PF00072">
    <property type="entry name" value="Response_reg"/>
    <property type="match status" value="1"/>
</dbReference>
<dbReference type="InterPro" id="IPR003593">
    <property type="entry name" value="AAA+_ATPase"/>
</dbReference>
<dbReference type="Pfam" id="PF25601">
    <property type="entry name" value="AAA_lid_14"/>
    <property type="match status" value="1"/>
</dbReference>
<dbReference type="PANTHER" id="PTHR32071">
    <property type="entry name" value="TRANSCRIPTIONAL REGULATORY PROTEIN"/>
    <property type="match status" value="1"/>
</dbReference>
<sequence length="449" mass="49533">MIFVDDEASVRLAVKQWLGLVGIEVVLCASAREALSKLTSEDAVLVTDVKMPETDGIELLRIAVQQDADRPVVLLTGHGDIAMAVEAMRSGAYDFVEKPFEPDRLAETIRRACDKWTLVLENRRLRAQLHGKVGIESRIIGTSPAIDALRRSVLDLASTHVNVVIRGETGTGKELVARCLHDFGQRATHAFVAVNCGAIPETMFESEFFGHEVGAFTGAIARRPGKFEHANGGTLFMDEVESMPLALQVKVLRALQEHAIERLGSHKSIPVDVRTVSAAKVDLLDAVRAGRFREDLYYRLDVAELHLPPLRERKEDIPLLFEFMASEAAALHGREPRPLSDADLRRLLAHDWPGNVRELKNAAERHAIGIGAGVATVSPAAPSSAKAVDAPVRESLSAQVEQFERTCLERALEACRGDIKATMELLNLPRRTLNEKMARYGIDRRKFAR</sequence>
<dbReference type="SUPFAM" id="SSF52540">
    <property type="entry name" value="P-loop containing nucleoside triphosphate hydrolases"/>
    <property type="match status" value="1"/>
</dbReference>
<dbReference type="SUPFAM" id="SSF46689">
    <property type="entry name" value="Homeodomain-like"/>
    <property type="match status" value="1"/>
</dbReference>
<dbReference type="PANTHER" id="PTHR32071:SF57">
    <property type="entry name" value="C4-DICARBOXYLATE TRANSPORT TRANSCRIPTIONAL REGULATORY PROTEIN DCTD"/>
    <property type="match status" value="1"/>
</dbReference>
<dbReference type="SMART" id="SM00448">
    <property type="entry name" value="REC"/>
    <property type="match status" value="1"/>
</dbReference>
<evidence type="ECO:0000259" key="7">
    <source>
        <dbReference type="PROSITE" id="PS50045"/>
    </source>
</evidence>
<keyword evidence="5" id="KW-0804">Transcription</keyword>
<dbReference type="PROSITE" id="PS00675">
    <property type="entry name" value="SIGMA54_INTERACT_1"/>
    <property type="match status" value="1"/>
</dbReference>
<dbReference type="Pfam" id="PF00158">
    <property type="entry name" value="Sigma54_activat"/>
    <property type="match status" value="1"/>
</dbReference>
<dbReference type="PROSITE" id="PS50045">
    <property type="entry name" value="SIGMA54_INTERACT_4"/>
    <property type="match status" value="1"/>
</dbReference>
<dbReference type="InterPro" id="IPR027417">
    <property type="entry name" value="P-loop_NTPase"/>
</dbReference>
<reference evidence="9" key="1">
    <citation type="submission" date="2021-12" db="EMBL/GenBank/DDBJ databases">
        <title>Discovery of the Pendulisporaceae a myxobacterial family with distinct sporulation behavior and unique specialized metabolism.</title>
        <authorList>
            <person name="Garcia R."/>
            <person name="Popoff A."/>
            <person name="Bader C.D."/>
            <person name="Loehr J."/>
            <person name="Walesch S."/>
            <person name="Walt C."/>
            <person name="Boldt J."/>
            <person name="Bunk B."/>
            <person name="Haeckl F.J.F.P.J."/>
            <person name="Gunesch A.P."/>
            <person name="Birkelbach J."/>
            <person name="Nuebel U."/>
            <person name="Pietschmann T."/>
            <person name="Bach T."/>
            <person name="Mueller R."/>
        </authorList>
    </citation>
    <scope>NUCLEOTIDE SEQUENCE</scope>
    <source>
        <strain evidence="9">MSr11367</strain>
    </source>
</reference>
<keyword evidence="4" id="KW-0238">DNA-binding</keyword>
<dbReference type="Gene3D" id="1.10.8.60">
    <property type="match status" value="1"/>
</dbReference>
<evidence type="ECO:0000259" key="8">
    <source>
        <dbReference type="PROSITE" id="PS50110"/>
    </source>
</evidence>
<dbReference type="EMBL" id="CP089983">
    <property type="protein sequence ID" value="WXB04686.1"/>
    <property type="molecule type" value="Genomic_DNA"/>
</dbReference>
<keyword evidence="10" id="KW-1185">Reference proteome</keyword>
<dbReference type="InterPro" id="IPR025944">
    <property type="entry name" value="Sigma_54_int_dom_CS"/>
</dbReference>
<evidence type="ECO:0000256" key="2">
    <source>
        <dbReference type="ARBA" id="ARBA00022840"/>
    </source>
</evidence>
<evidence type="ECO:0000256" key="5">
    <source>
        <dbReference type="ARBA" id="ARBA00023163"/>
    </source>
</evidence>
<keyword evidence="3" id="KW-0805">Transcription regulation</keyword>
<dbReference type="PROSITE" id="PS00688">
    <property type="entry name" value="SIGMA54_INTERACT_3"/>
    <property type="match status" value="1"/>
</dbReference>
<gene>
    <name evidence="9" type="ORF">LVJ94_48310</name>
</gene>
<dbReference type="SUPFAM" id="SSF52172">
    <property type="entry name" value="CheY-like"/>
    <property type="match status" value="1"/>
</dbReference>
<evidence type="ECO:0000256" key="4">
    <source>
        <dbReference type="ARBA" id="ARBA00023125"/>
    </source>
</evidence>
<proteinExistence type="predicted"/>
<dbReference type="SMART" id="SM00382">
    <property type="entry name" value="AAA"/>
    <property type="match status" value="1"/>
</dbReference>
<dbReference type="Gene3D" id="3.40.50.300">
    <property type="entry name" value="P-loop containing nucleotide triphosphate hydrolases"/>
    <property type="match status" value="1"/>
</dbReference>
<evidence type="ECO:0000256" key="1">
    <source>
        <dbReference type="ARBA" id="ARBA00022741"/>
    </source>
</evidence>
<dbReference type="RefSeq" id="WP_394834330.1">
    <property type="nucleotide sequence ID" value="NZ_CP089929.1"/>
</dbReference>
<dbReference type="Proteomes" id="UP001374803">
    <property type="component" value="Chromosome"/>
</dbReference>
<keyword evidence="2" id="KW-0067">ATP-binding</keyword>
<evidence type="ECO:0000256" key="3">
    <source>
        <dbReference type="ARBA" id="ARBA00023015"/>
    </source>
</evidence>
<feature type="modified residue" description="4-aspartylphosphate" evidence="6">
    <location>
        <position position="48"/>
    </location>
</feature>
<dbReference type="InterPro" id="IPR011006">
    <property type="entry name" value="CheY-like_superfamily"/>
</dbReference>